<dbReference type="OrthoDB" id="203821at2759"/>
<evidence type="ECO:0000313" key="1">
    <source>
        <dbReference type="EMBL" id="CCI41060.1"/>
    </source>
</evidence>
<reference evidence="1 2" key="1">
    <citation type="submission" date="2012-05" db="EMBL/GenBank/DDBJ databases">
        <title>Recombination and specialization in a pathogen metapopulation.</title>
        <authorList>
            <person name="Gardiner A."/>
            <person name="Kemen E."/>
            <person name="Schultz-Larsen T."/>
            <person name="MacLean D."/>
            <person name="Van Oosterhout C."/>
            <person name="Jones J.D.G."/>
        </authorList>
    </citation>
    <scope>NUCLEOTIDE SEQUENCE [LARGE SCALE GENOMIC DNA]</scope>
    <source>
        <strain evidence="1 2">Ac Nc2</strain>
    </source>
</reference>
<proteinExistence type="predicted"/>
<gene>
    <name evidence="1" type="ORF">BN9_018440</name>
</gene>
<dbReference type="InParanoid" id="A0A024G2R3"/>
<dbReference type="EMBL" id="CAIX01000014">
    <property type="protein sequence ID" value="CCI41060.1"/>
    <property type="molecule type" value="Genomic_DNA"/>
</dbReference>
<dbReference type="Proteomes" id="UP000053237">
    <property type="component" value="Unassembled WGS sequence"/>
</dbReference>
<name>A0A024G2R3_9STRA</name>
<dbReference type="GO" id="GO:0000055">
    <property type="term" value="P:ribosomal large subunit export from nucleus"/>
    <property type="evidence" value="ECO:0007669"/>
    <property type="project" value="TreeGrafter"/>
</dbReference>
<protein>
    <submittedName>
        <fullName evidence="1">Uncharacterized protein</fullName>
    </submittedName>
</protein>
<dbReference type="GO" id="GO:0043023">
    <property type="term" value="F:ribosomal large subunit binding"/>
    <property type="evidence" value="ECO:0007669"/>
    <property type="project" value="InterPro"/>
</dbReference>
<dbReference type="InterPro" id="IPR039768">
    <property type="entry name" value="Nmd3"/>
</dbReference>
<organism evidence="1 2">
    <name type="scientific">Albugo candida</name>
    <dbReference type="NCBI Taxonomy" id="65357"/>
    <lineage>
        <taxon>Eukaryota</taxon>
        <taxon>Sar</taxon>
        <taxon>Stramenopiles</taxon>
        <taxon>Oomycota</taxon>
        <taxon>Peronosporomycetes</taxon>
        <taxon>Albuginales</taxon>
        <taxon>Albuginaceae</taxon>
        <taxon>Albugo</taxon>
    </lineage>
</organism>
<evidence type="ECO:0000313" key="2">
    <source>
        <dbReference type="Proteomes" id="UP000053237"/>
    </source>
</evidence>
<dbReference type="PANTHER" id="PTHR12746">
    <property type="entry name" value="NONSENSE-MEDIATED MRNA DECAY PROTEIN 3"/>
    <property type="match status" value="1"/>
</dbReference>
<accession>A0A024G2R3</accession>
<dbReference type="GO" id="GO:0005634">
    <property type="term" value="C:nucleus"/>
    <property type="evidence" value="ECO:0007669"/>
    <property type="project" value="TreeGrafter"/>
</dbReference>
<dbReference type="AlphaFoldDB" id="A0A024G2R3"/>
<dbReference type="PANTHER" id="PTHR12746:SF2">
    <property type="entry name" value="60S RIBOSOMAL EXPORT PROTEIN NMD3"/>
    <property type="match status" value="1"/>
</dbReference>
<sequence length="91" mass="10452">MASPFSFLGEITHNDLWIFWKNVFRSSTFFERRIPCTDLDTCTRLTTAKNLVSADNHSNTHNHKFTYSIETAPVYIDDLVVLPMKVARSLG</sequence>
<dbReference type="GO" id="GO:0005737">
    <property type="term" value="C:cytoplasm"/>
    <property type="evidence" value="ECO:0007669"/>
    <property type="project" value="TreeGrafter"/>
</dbReference>
<comment type="caution">
    <text evidence="1">The sequence shown here is derived from an EMBL/GenBank/DDBJ whole genome shotgun (WGS) entry which is preliminary data.</text>
</comment>
<keyword evidence="2" id="KW-1185">Reference proteome</keyword>
<dbReference type="STRING" id="65357.A0A024G2R3"/>